<comment type="subcellular location">
    <subcellularLocation>
        <location evidence="8">Secreted</location>
    </subcellularLocation>
</comment>
<evidence type="ECO:0000313" key="13">
    <source>
        <dbReference type="Proteomes" id="UP001501326"/>
    </source>
</evidence>
<sequence length="523" mass="53668">MKKMSAGLAFGVVVAAAVATPLAAAQAAPATGGSTARSAAAAPAVVAEQSKVADAAKALGLGSGQKLVAKSVVTDTDGTKHVRYERTFNGLRVIGGDLVVERAAGGATKSVRWNATKSVEVATSPSLSAGQARKAAKAGTAAGSDLVVYAAASGPRLAYDVVTEGVRADQTPSRLHTIVDARSGATLDSYDDIVEGTGNSQYSGTVTLGTTLSGGSYQLKDSVGNYTTDLNGATTGTGTQFTDADDIWGNGSVSSRQTAAVDAHYGAEKTFDYYKNVQGRSGIWDTGVGARSRVHYGNAYVNAFWDGTQMTYGDGAGNAKPLTSIDVAGHEMSHGVTENTAGLVYRGDAGGLNESTSDIFGTAVEFYAASAADPGDYLIGEKIDINGNGTPLRYMDRPSKDGRSQDCWTTGTRNLDPHYSSGPLNHWFFLASEGSGAKTVNGVAYNSPVCGSAPAVTGAGRTNIEKVWYRTLSTKLTSRSDYKAAREGAIASAKELYGAGSPTCVAVKSAFDAIAVPAGSQTC</sequence>
<keyword evidence="5 8" id="KW-0378">Hydrolase</keyword>
<evidence type="ECO:0000259" key="9">
    <source>
        <dbReference type="Pfam" id="PF01447"/>
    </source>
</evidence>
<dbReference type="Gene3D" id="3.10.450.490">
    <property type="match status" value="1"/>
</dbReference>
<evidence type="ECO:0000256" key="4">
    <source>
        <dbReference type="ARBA" id="ARBA00022729"/>
    </source>
</evidence>
<comment type="cofactor">
    <cofactor evidence="8">
        <name>Zn(2+)</name>
        <dbReference type="ChEBI" id="CHEBI:29105"/>
    </cofactor>
</comment>
<keyword evidence="2 8" id="KW-0645">Protease</keyword>
<organism evidence="12 13">
    <name type="scientific">Pedococcus aerophilus</name>
    <dbReference type="NCBI Taxonomy" id="436356"/>
    <lineage>
        <taxon>Bacteria</taxon>
        <taxon>Bacillati</taxon>
        <taxon>Actinomycetota</taxon>
        <taxon>Actinomycetes</taxon>
        <taxon>Micrococcales</taxon>
        <taxon>Intrasporangiaceae</taxon>
        <taxon>Pedococcus</taxon>
    </lineage>
</organism>
<dbReference type="CDD" id="cd09597">
    <property type="entry name" value="M4_TLP"/>
    <property type="match status" value="1"/>
</dbReference>
<dbReference type="Gene3D" id="3.10.170.10">
    <property type="match status" value="1"/>
</dbReference>
<dbReference type="Pfam" id="PF02868">
    <property type="entry name" value="Peptidase_M4_C"/>
    <property type="match status" value="1"/>
</dbReference>
<feature type="domain" description="FTP" evidence="11">
    <location>
        <begin position="66"/>
        <end position="111"/>
    </location>
</feature>
<evidence type="ECO:0000259" key="10">
    <source>
        <dbReference type="Pfam" id="PF02868"/>
    </source>
</evidence>
<dbReference type="InterPro" id="IPR001570">
    <property type="entry name" value="Peptidase_M4_C_domain"/>
</dbReference>
<keyword evidence="4 8" id="KW-0732">Signal</keyword>
<comment type="similarity">
    <text evidence="1 8">Belongs to the peptidase M4 family.</text>
</comment>
<evidence type="ECO:0000256" key="8">
    <source>
        <dbReference type="RuleBase" id="RU366073"/>
    </source>
</evidence>
<dbReference type="SUPFAM" id="SSF55486">
    <property type="entry name" value="Metalloproteases ('zincins'), catalytic domain"/>
    <property type="match status" value="1"/>
</dbReference>
<evidence type="ECO:0000259" key="11">
    <source>
        <dbReference type="Pfam" id="PF07504"/>
    </source>
</evidence>
<evidence type="ECO:0000256" key="3">
    <source>
        <dbReference type="ARBA" id="ARBA00022723"/>
    </source>
</evidence>
<keyword evidence="13" id="KW-1185">Reference proteome</keyword>
<keyword evidence="7 8" id="KW-0482">Metalloprotease</keyword>
<dbReference type="PANTHER" id="PTHR33794">
    <property type="entry name" value="BACILLOLYSIN"/>
    <property type="match status" value="1"/>
</dbReference>
<keyword evidence="3" id="KW-0479">Metal-binding</keyword>
<feature type="domain" description="Peptidase M4 C-terminal" evidence="10">
    <location>
        <begin position="341"/>
        <end position="516"/>
    </location>
</feature>
<feature type="chain" id="PRO_5044949435" description="Neutral metalloproteinase" evidence="8">
    <location>
        <begin position="28"/>
        <end position="523"/>
    </location>
</feature>
<keyword evidence="8" id="KW-0964">Secreted</keyword>
<evidence type="ECO:0000256" key="6">
    <source>
        <dbReference type="ARBA" id="ARBA00022833"/>
    </source>
</evidence>
<feature type="signal peptide" evidence="8">
    <location>
        <begin position="1"/>
        <end position="27"/>
    </location>
</feature>
<evidence type="ECO:0000256" key="1">
    <source>
        <dbReference type="ARBA" id="ARBA00009388"/>
    </source>
</evidence>
<dbReference type="EC" id="3.4.24.-" evidence="8"/>
<comment type="caution">
    <text evidence="12">The sequence shown here is derived from an EMBL/GenBank/DDBJ whole genome shotgun (WGS) entry which is preliminary data.</text>
</comment>
<dbReference type="Gene3D" id="1.10.390.10">
    <property type="entry name" value="Neutral Protease Domain 2"/>
    <property type="match status" value="1"/>
</dbReference>
<proteinExistence type="inferred from homology"/>
<evidence type="ECO:0000256" key="5">
    <source>
        <dbReference type="ARBA" id="ARBA00022801"/>
    </source>
</evidence>
<dbReference type="InterPro" id="IPR050728">
    <property type="entry name" value="Zinc_Metalloprotease_M4"/>
</dbReference>
<dbReference type="InterPro" id="IPR013856">
    <property type="entry name" value="Peptidase_M4_domain"/>
</dbReference>
<dbReference type="Pfam" id="PF01447">
    <property type="entry name" value="Peptidase_M4"/>
    <property type="match status" value="1"/>
</dbReference>
<protein>
    <recommendedName>
        <fullName evidence="8">Neutral metalloproteinase</fullName>
        <ecNumber evidence="8">3.4.24.-</ecNumber>
    </recommendedName>
</protein>
<dbReference type="Gene3D" id="3.10.450.40">
    <property type="match status" value="1"/>
</dbReference>
<dbReference type="Proteomes" id="UP001501326">
    <property type="component" value="Unassembled WGS sequence"/>
</dbReference>
<evidence type="ECO:0000256" key="2">
    <source>
        <dbReference type="ARBA" id="ARBA00022670"/>
    </source>
</evidence>
<gene>
    <name evidence="12" type="ORF">GCM10009867_37270</name>
</gene>
<evidence type="ECO:0000256" key="7">
    <source>
        <dbReference type="ARBA" id="ARBA00023049"/>
    </source>
</evidence>
<dbReference type="InterPro" id="IPR011096">
    <property type="entry name" value="FTP_domain"/>
</dbReference>
<dbReference type="InterPro" id="IPR027268">
    <property type="entry name" value="Peptidase_M4/M1_CTD_sf"/>
</dbReference>
<feature type="domain" description="Peptidase M4" evidence="9">
    <location>
        <begin position="196"/>
        <end position="338"/>
    </location>
</feature>
<dbReference type="EMBL" id="BAAARN010000005">
    <property type="protein sequence ID" value="GAA2739783.1"/>
    <property type="molecule type" value="Genomic_DNA"/>
</dbReference>
<keyword evidence="6 8" id="KW-0862">Zinc</keyword>
<dbReference type="InterPro" id="IPR023612">
    <property type="entry name" value="Peptidase_M4"/>
</dbReference>
<dbReference type="Pfam" id="PF07504">
    <property type="entry name" value="FTP"/>
    <property type="match status" value="1"/>
</dbReference>
<name>A0ABN3UX74_9MICO</name>
<accession>A0ABN3UX74</accession>
<comment type="function">
    <text evidence="8">Extracellular zinc metalloprotease.</text>
</comment>
<reference evidence="12 13" key="1">
    <citation type="journal article" date="2019" name="Int. J. Syst. Evol. Microbiol.">
        <title>The Global Catalogue of Microorganisms (GCM) 10K type strain sequencing project: providing services to taxonomists for standard genome sequencing and annotation.</title>
        <authorList>
            <consortium name="The Broad Institute Genomics Platform"/>
            <consortium name="The Broad Institute Genome Sequencing Center for Infectious Disease"/>
            <person name="Wu L."/>
            <person name="Ma J."/>
        </authorList>
    </citation>
    <scope>NUCLEOTIDE SEQUENCE [LARGE SCALE GENOMIC DNA]</scope>
    <source>
        <strain evidence="12 13">JCM 16378</strain>
    </source>
</reference>
<dbReference type="PRINTS" id="PR00730">
    <property type="entry name" value="THERMOLYSIN"/>
</dbReference>
<evidence type="ECO:0000313" key="12">
    <source>
        <dbReference type="EMBL" id="GAA2739783.1"/>
    </source>
</evidence>
<dbReference type="PANTHER" id="PTHR33794:SF1">
    <property type="entry name" value="BACILLOLYSIN"/>
    <property type="match status" value="1"/>
</dbReference>